<sequence>MAKRKYGSPLSPKATQLLLSKHARMSQACDRCRLKKIKCDGIKPTCTPCTKIGFHCQTSDKLSRRGFPRGYTEMLEKEVVRLQQRLVRAGYDPGDSTEVSVSQQAAIGATADNSESFAGETSGQSEAPGSGATSTEPSASVQPSSEPQKQQLFHLPFINDTFHLHENRVAADGRFLGHAAWNDIVGTLGKLPTEAMPDEDEWLCRYLVRQFQLSQHRVPAALLIKYHNDAGFCKKRIRRSITHFLQTSMSLVPILNSSTWEERLFKINESKNTHPAALLAYLFIIQWQWSCFSDDKLFAATKIVVLNATQPLFRLQCLLLASYYFMGTPSMSLVYNTSTAPYASQLLKLSFAEMINLGLFINSHRLVPLQNSPLSHSERLITFWCFQFLDSWWTLLQGTPKSNFTMDEFLPPKISSLRNPRLKPFELLIDFVVGCLDGCNLLYALSQGANTHMIFELESFRKRLFQYSLYHHLKDHDYHNLSTLATCVDKPQAIEIQLTLHYLIMTFFANLKAARSAGRSSAKAAESLRDTSYEILTLYYLIVVDSYDMKASIPQQLQVLHLLPCDNLAIVNMCLECLSQWAVASENKAGTDSEYRMNYEKHRSIVKAWCKIWYFDEPEDELLTRLQKNYQFSSQLPSGRSGQLAKLQYLNAMRTHNRRSLLLNLPDDNQVHDNVGSLNILGVESTQFRIPAADSANNLFESLAIQEEDEGYAEDDDDDDDTPLELPFFKKKRSNKTTIAQPPPIPVRSRSLFDQHHPGPIIRRQSDAVAANNGRLFSGIDESHLKVLKDNSVQKETEDAKLRSEHYLLVQGFQKSPPEVDTPRSLADILSLSGAECKFPASSGSIPEDNAHDKQQASVDHT</sequence>
<dbReference type="SMART" id="SM00066">
    <property type="entry name" value="GAL4"/>
    <property type="match status" value="1"/>
</dbReference>
<dbReference type="GeneID" id="8295102"/>
<keyword evidence="11" id="KW-1185">Reference proteome</keyword>
<keyword evidence="7" id="KW-0539">Nucleus</keyword>
<dbReference type="OMA" id="FWCFQFL"/>
<dbReference type="GO" id="GO:0045944">
    <property type="term" value="P:positive regulation of transcription by RNA polymerase II"/>
    <property type="evidence" value="ECO:0007669"/>
    <property type="project" value="TreeGrafter"/>
</dbReference>
<dbReference type="Pfam" id="PF00172">
    <property type="entry name" value="Zn_clus"/>
    <property type="match status" value="1"/>
</dbReference>
<dbReference type="PROSITE" id="PS50048">
    <property type="entry name" value="ZN2_CY6_FUNGAL_2"/>
    <property type="match status" value="1"/>
</dbReference>
<dbReference type="SUPFAM" id="SSF57701">
    <property type="entry name" value="Zn2/Cys6 DNA-binding domain"/>
    <property type="match status" value="1"/>
</dbReference>
<dbReference type="PANTHER" id="PTHR47782:SF10">
    <property type="entry name" value="PROTEIN SIP4"/>
    <property type="match status" value="1"/>
</dbReference>
<dbReference type="KEGG" id="lth:KLTH0D03564g"/>
<dbReference type="CDD" id="cd12148">
    <property type="entry name" value="fungal_TF_MHR"/>
    <property type="match status" value="1"/>
</dbReference>
<evidence type="ECO:0000256" key="6">
    <source>
        <dbReference type="ARBA" id="ARBA00023163"/>
    </source>
</evidence>
<evidence type="ECO:0000256" key="8">
    <source>
        <dbReference type="SAM" id="MobiDB-lite"/>
    </source>
</evidence>
<organism evidence="10 11">
    <name type="scientific">Lachancea thermotolerans (strain ATCC 56472 / CBS 6340 / NRRL Y-8284)</name>
    <name type="common">Yeast</name>
    <name type="synonym">Kluyveromyces thermotolerans</name>
    <dbReference type="NCBI Taxonomy" id="559295"/>
    <lineage>
        <taxon>Eukaryota</taxon>
        <taxon>Fungi</taxon>
        <taxon>Dikarya</taxon>
        <taxon>Ascomycota</taxon>
        <taxon>Saccharomycotina</taxon>
        <taxon>Saccharomycetes</taxon>
        <taxon>Saccharomycetales</taxon>
        <taxon>Saccharomycetaceae</taxon>
        <taxon>Lachancea</taxon>
    </lineage>
</organism>
<evidence type="ECO:0000256" key="3">
    <source>
        <dbReference type="ARBA" id="ARBA00022833"/>
    </source>
</evidence>
<evidence type="ECO:0000256" key="5">
    <source>
        <dbReference type="ARBA" id="ARBA00023125"/>
    </source>
</evidence>
<dbReference type="Proteomes" id="UP000002036">
    <property type="component" value="Chromosome D"/>
</dbReference>
<keyword evidence="2" id="KW-0479">Metal-binding</keyword>
<keyword evidence="4" id="KW-0805">Transcription regulation</keyword>
<dbReference type="PROSITE" id="PS00463">
    <property type="entry name" value="ZN2_CY6_FUNGAL_1"/>
    <property type="match status" value="1"/>
</dbReference>
<dbReference type="InterPro" id="IPR036864">
    <property type="entry name" value="Zn2-C6_fun-type_DNA-bd_sf"/>
</dbReference>
<feature type="compositionally biased region" description="Basic and acidic residues" evidence="8">
    <location>
        <begin position="849"/>
        <end position="862"/>
    </location>
</feature>
<dbReference type="InParanoid" id="C5DGA0"/>
<feature type="region of interest" description="Disordered" evidence="8">
    <location>
        <begin position="735"/>
        <end position="757"/>
    </location>
</feature>
<keyword evidence="5" id="KW-0238">DNA-binding</keyword>
<dbReference type="EMBL" id="CU928168">
    <property type="protein sequence ID" value="CAR22442.1"/>
    <property type="molecule type" value="Genomic_DNA"/>
</dbReference>
<keyword evidence="6" id="KW-0804">Transcription</keyword>
<dbReference type="GO" id="GO:0008270">
    <property type="term" value="F:zinc ion binding"/>
    <property type="evidence" value="ECO:0007669"/>
    <property type="project" value="InterPro"/>
</dbReference>
<feature type="region of interest" description="Disordered" evidence="8">
    <location>
        <begin position="840"/>
        <end position="862"/>
    </location>
</feature>
<dbReference type="PANTHER" id="PTHR47782">
    <property type="entry name" value="ZN(II)2CYS6 TRANSCRIPTION FACTOR (EUROFUNG)-RELATED"/>
    <property type="match status" value="1"/>
</dbReference>
<accession>C5DGA0</accession>
<evidence type="ECO:0000259" key="9">
    <source>
        <dbReference type="PROSITE" id="PS50048"/>
    </source>
</evidence>
<dbReference type="HOGENOM" id="CLU_011307_0_0_1"/>
<dbReference type="InterPro" id="IPR052202">
    <property type="entry name" value="Yeast_MetPath_Reg"/>
</dbReference>
<dbReference type="FunCoup" id="C5DGA0">
    <property type="interactions" value="270"/>
</dbReference>
<gene>
    <name evidence="10" type="ordered locus">KLTH0D03564g</name>
</gene>
<evidence type="ECO:0000256" key="4">
    <source>
        <dbReference type="ARBA" id="ARBA00023015"/>
    </source>
</evidence>
<dbReference type="InterPro" id="IPR001138">
    <property type="entry name" value="Zn2Cys6_DnaBD"/>
</dbReference>
<dbReference type="AlphaFoldDB" id="C5DGA0"/>
<evidence type="ECO:0000313" key="10">
    <source>
        <dbReference type="EMBL" id="CAR22442.1"/>
    </source>
</evidence>
<evidence type="ECO:0000256" key="7">
    <source>
        <dbReference type="ARBA" id="ARBA00023242"/>
    </source>
</evidence>
<keyword evidence="3" id="KW-0862">Zinc</keyword>
<protein>
    <submittedName>
        <fullName evidence="10">KLTH0D03564p</fullName>
    </submittedName>
</protein>
<dbReference type="GO" id="GO:0005634">
    <property type="term" value="C:nucleus"/>
    <property type="evidence" value="ECO:0007669"/>
    <property type="project" value="UniProtKB-SubCell"/>
</dbReference>
<proteinExistence type="predicted"/>
<name>C5DGA0_LACTC</name>
<dbReference type="GO" id="GO:0043565">
    <property type="term" value="F:sequence-specific DNA binding"/>
    <property type="evidence" value="ECO:0007669"/>
    <property type="project" value="TreeGrafter"/>
</dbReference>
<feature type="region of interest" description="Disordered" evidence="8">
    <location>
        <begin position="113"/>
        <end position="146"/>
    </location>
</feature>
<evidence type="ECO:0000256" key="1">
    <source>
        <dbReference type="ARBA" id="ARBA00004123"/>
    </source>
</evidence>
<comment type="subcellular location">
    <subcellularLocation>
        <location evidence="1">Nucleus</location>
    </subcellularLocation>
</comment>
<dbReference type="Gene3D" id="4.10.240.10">
    <property type="entry name" value="Zn(2)-C6 fungal-type DNA-binding domain"/>
    <property type="match status" value="1"/>
</dbReference>
<dbReference type="OrthoDB" id="4151048at2759"/>
<evidence type="ECO:0000256" key="2">
    <source>
        <dbReference type="ARBA" id="ARBA00022723"/>
    </source>
</evidence>
<dbReference type="RefSeq" id="XP_002552880.1">
    <property type="nucleotide sequence ID" value="XM_002552834.1"/>
</dbReference>
<dbReference type="eggNOG" id="ENOG502QV6Q">
    <property type="taxonomic scope" value="Eukaryota"/>
</dbReference>
<feature type="domain" description="Zn(2)-C6 fungal-type" evidence="9">
    <location>
        <begin position="28"/>
        <end position="58"/>
    </location>
</feature>
<reference evidence="10 11" key="1">
    <citation type="journal article" date="2009" name="Genome Res.">
        <title>Comparative genomics of protoploid Saccharomycetaceae.</title>
        <authorList>
            <consortium name="The Genolevures Consortium"/>
            <person name="Souciet J.-L."/>
            <person name="Dujon B."/>
            <person name="Gaillardin C."/>
            <person name="Johnston M."/>
            <person name="Baret P.V."/>
            <person name="Cliften P."/>
            <person name="Sherman D.J."/>
            <person name="Weissenbach J."/>
            <person name="Westhof E."/>
            <person name="Wincker P."/>
            <person name="Jubin C."/>
            <person name="Poulain J."/>
            <person name="Barbe V."/>
            <person name="Segurens B."/>
            <person name="Artiguenave F."/>
            <person name="Anthouard V."/>
            <person name="Vacherie B."/>
            <person name="Val M.-E."/>
            <person name="Fulton R.S."/>
            <person name="Minx P."/>
            <person name="Wilson R."/>
            <person name="Durrens P."/>
            <person name="Jean G."/>
            <person name="Marck C."/>
            <person name="Martin T."/>
            <person name="Nikolski M."/>
            <person name="Rolland T."/>
            <person name="Seret M.-L."/>
            <person name="Casaregola S."/>
            <person name="Despons L."/>
            <person name="Fairhead C."/>
            <person name="Fischer G."/>
            <person name="Lafontaine I."/>
            <person name="Leh V."/>
            <person name="Lemaire M."/>
            <person name="de Montigny J."/>
            <person name="Neuveglise C."/>
            <person name="Thierry A."/>
            <person name="Blanc-Lenfle I."/>
            <person name="Bleykasten C."/>
            <person name="Diffels J."/>
            <person name="Fritsch E."/>
            <person name="Frangeul L."/>
            <person name="Goeffon A."/>
            <person name="Jauniaux N."/>
            <person name="Kachouri-Lafond R."/>
            <person name="Payen C."/>
            <person name="Potier S."/>
            <person name="Pribylova L."/>
            <person name="Ozanne C."/>
            <person name="Richard G.-F."/>
            <person name="Sacerdot C."/>
            <person name="Straub M.-L."/>
            <person name="Talla E."/>
        </authorList>
    </citation>
    <scope>NUCLEOTIDE SEQUENCE [LARGE SCALE GENOMIC DNA]</scope>
    <source>
        <strain evidence="11">ATCC 56472 / CBS 6340 / NRRL Y-8284</strain>
    </source>
</reference>
<dbReference type="CDD" id="cd00067">
    <property type="entry name" value="GAL4"/>
    <property type="match status" value="1"/>
</dbReference>
<dbReference type="GO" id="GO:0000981">
    <property type="term" value="F:DNA-binding transcription factor activity, RNA polymerase II-specific"/>
    <property type="evidence" value="ECO:0007669"/>
    <property type="project" value="InterPro"/>
</dbReference>
<evidence type="ECO:0000313" key="11">
    <source>
        <dbReference type="Proteomes" id="UP000002036"/>
    </source>
</evidence>